<name>A0ABP8Z6S0_9ACTN</name>
<dbReference type="InterPro" id="IPR007210">
    <property type="entry name" value="ABC_Gly_betaine_transp_sub-bd"/>
</dbReference>
<dbReference type="RefSeq" id="WP_345313230.1">
    <property type="nucleotide sequence ID" value="NZ_BAABIE010000007.1"/>
</dbReference>
<organism evidence="3 4">
    <name type="scientific">Gordonia alkaliphila</name>
    <dbReference type="NCBI Taxonomy" id="1053547"/>
    <lineage>
        <taxon>Bacteria</taxon>
        <taxon>Bacillati</taxon>
        <taxon>Actinomycetota</taxon>
        <taxon>Actinomycetes</taxon>
        <taxon>Mycobacteriales</taxon>
        <taxon>Gordoniaceae</taxon>
        <taxon>Gordonia</taxon>
    </lineage>
</organism>
<dbReference type="Pfam" id="PF04069">
    <property type="entry name" value="OpuAC"/>
    <property type="match status" value="1"/>
</dbReference>
<feature type="domain" description="ABC-type glycine betaine transport system substrate-binding" evidence="2">
    <location>
        <begin position="35"/>
        <end position="286"/>
    </location>
</feature>
<gene>
    <name evidence="3" type="ORF">GCM10023217_17880</name>
</gene>
<evidence type="ECO:0000313" key="3">
    <source>
        <dbReference type="EMBL" id="GAA4748207.1"/>
    </source>
</evidence>
<reference evidence="4" key="1">
    <citation type="journal article" date="2019" name="Int. J. Syst. Evol. Microbiol.">
        <title>The Global Catalogue of Microorganisms (GCM) 10K type strain sequencing project: providing services to taxonomists for standard genome sequencing and annotation.</title>
        <authorList>
            <consortium name="The Broad Institute Genomics Platform"/>
            <consortium name="The Broad Institute Genome Sequencing Center for Infectious Disease"/>
            <person name="Wu L."/>
            <person name="Ma J."/>
        </authorList>
    </citation>
    <scope>NUCLEOTIDE SEQUENCE [LARGE SCALE GENOMIC DNA]</scope>
    <source>
        <strain evidence="4">JCM 18077</strain>
    </source>
</reference>
<dbReference type="Proteomes" id="UP001500822">
    <property type="component" value="Unassembled WGS sequence"/>
</dbReference>
<keyword evidence="1" id="KW-0732">Signal</keyword>
<protein>
    <submittedName>
        <fullName evidence="3">ABC transporter substrate-binding protein</fullName>
    </submittedName>
</protein>
<dbReference type="SUPFAM" id="SSF53850">
    <property type="entry name" value="Periplasmic binding protein-like II"/>
    <property type="match status" value="1"/>
</dbReference>
<accession>A0ABP8Z6S0</accession>
<feature type="chain" id="PRO_5047084415" evidence="1">
    <location>
        <begin position="26"/>
        <end position="291"/>
    </location>
</feature>
<dbReference type="Gene3D" id="3.40.190.10">
    <property type="entry name" value="Periplasmic binding protein-like II"/>
    <property type="match status" value="2"/>
</dbReference>
<evidence type="ECO:0000259" key="2">
    <source>
        <dbReference type="Pfam" id="PF04069"/>
    </source>
</evidence>
<dbReference type="PROSITE" id="PS51257">
    <property type="entry name" value="PROKAR_LIPOPROTEIN"/>
    <property type="match status" value="1"/>
</dbReference>
<sequence length="291" mass="29200">MTNTKRALTALLVLLAGLTVLTACGDDSEADAPLLVGSGSSSTMRAAAAVYAVGLSRAGTPTTTADAPVGTDTALMAAISTGGVDLFPAFTGDLLTQLSTRPEALSGEELLTEVARALPQGVAIGDPTGVSDRPQLLLSAGLRDRYDVPTLADCGRLPAGLPLVVLDGQDAAVLAAFDVCRPGAVERVPDARAVIARVTGGEALGVLPALATASAGELGDLRILASDGAPRAQDLVPVYRSAALDKSALKQLSRIAGELTTDVLAELGARVERGEDPGAVAAAWLATGAVS</sequence>
<proteinExistence type="predicted"/>
<evidence type="ECO:0000313" key="4">
    <source>
        <dbReference type="Proteomes" id="UP001500822"/>
    </source>
</evidence>
<keyword evidence="4" id="KW-1185">Reference proteome</keyword>
<evidence type="ECO:0000256" key="1">
    <source>
        <dbReference type="SAM" id="SignalP"/>
    </source>
</evidence>
<feature type="signal peptide" evidence="1">
    <location>
        <begin position="1"/>
        <end position="25"/>
    </location>
</feature>
<comment type="caution">
    <text evidence="3">The sequence shown here is derived from an EMBL/GenBank/DDBJ whole genome shotgun (WGS) entry which is preliminary data.</text>
</comment>
<dbReference type="EMBL" id="BAABIE010000007">
    <property type="protein sequence ID" value="GAA4748207.1"/>
    <property type="molecule type" value="Genomic_DNA"/>
</dbReference>